<evidence type="ECO:0000256" key="4">
    <source>
        <dbReference type="ARBA" id="ARBA00022692"/>
    </source>
</evidence>
<dbReference type="InterPro" id="IPR012429">
    <property type="entry name" value="HGSNAT_cat"/>
</dbReference>
<dbReference type="EMBL" id="SNWI01000001">
    <property type="protein sequence ID" value="TDO04856.1"/>
    <property type="molecule type" value="Genomic_DNA"/>
</dbReference>
<evidence type="ECO:0000256" key="6">
    <source>
        <dbReference type="ARBA" id="ARBA00023136"/>
    </source>
</evidence>
<evidence type="ECO:0000313" key="9">
    <source>
        <dbReference type="EMBL" id="TDO04856.1"/>
    </source>
</evidence>
<evidence type="ECO:0000259" key="8">
    <source>
        <dbReference type="Pfam" id="PF07786"/>
    </source>
</evidence>
<proteinExistence type="inferred from homology"/>
<feature type="domain" description="Heparan-alpha-glucosaminide N-acetyltransferase catalytic" evidence="8">
    <location>
        <begin position="9"/>
        <end position="229"/>
    </location>
</feature>
<protein>
    <submittedName>
        <fullName evidence="9">Uncharacterized protein DUF1624</fullName>
    </submittedName>
</protein>
<dbReference type="AlphaFoldDB" id="A0A4R6HAV7"/>
<feature type="transmembrane region" description="Helical" evidence="7">
    <location>
        <begin position="306"/>
        <end position="324"/>
    </location>
</feature>
<evidence type="ECO:0000256" key="2">
    <source>
        <dbReference type="ARBA" id="ARBA00007400"/>
    </source>
</evidence>
<feature type="transmembrane region" description="Helical" evidence="7">
    <location>
        <begin position="330"/>
        <end position="351"/>
    </location>
</feature>
<keyword evidence="3" id="KW-1003">Cell membrane</keyword>
<sequence>MNNTKQGGRLLSVDLARGLAVFFMIAIHVLTVFGNLEVQESVFGQVIQFFGGPPAAPVFMLLMGFSFMYSHKTELKAKLLRGFSIFLAGYLLNLLRFVIPFETGKWLMPDLIESTLLSELSVYTLFTTVDILQFAGIALMIMALIQKMNINKWAILCIAVVVTLISPLLWGISTDVPAVDFFLDLLWGDHKVPLFENSIAFPLFPWLTFPLLGMFLGETIKFSSNQTKSFKIMGLIGGIVLLIGAAFVVVNPEYQFNDYYHSRQGAMIFMCGFVMLWLYIAKLLTDRIPPNPLFELIYKWSRGVTNIYFIHWVIIGWSIGLFGIQNSSYLTVIALILGITVISHILNILLGKKKKKKVINR</sequence>
<reference evidence="9 10" key="1">
    <citation type="submission" date="2019-03" db="EMBL/GenBank/DDBJ databases">
        <title>Freshwater and sediment microbial communities from various areas in North America, analyzing microbe dynamics in response to fracking.</title>
        <authorList>
            <person name="Lamendella R."/>
        </authorList>
    </citation>
    <scope>NUCLEOTIDE SEQUENCE [LARGE SCALE GENOMIC DNA]</scope>
    <source>
        <strain evidence="9 10">114D</strain>
    </source>
</reference>
<dbReference type="GO" id="GO:0005886">
    <property type="term" value="C:plasma membrane"/>
    <property type="evidence" value="ECO:0007669"/>
    <property type="project" value="UniProtKB-SubCell"/>
</dbReference>
<dbReference type="GO" id="GO:0009246">
    <property type="term" value="P:enterobacterial common antigen biosynthetic process"/>
    <property type="evidence" value="ECO:0007669"/>
    <property type="project" value="TreeGrafter"/>
</dbReference>
<gene>
    <name evidence="9" type="ORF">DET52_101207</name>
</gene>
<evidence type="ECO:0000256" key="7">
    <source>
        <dbReference type="SAM" id="Phobius"/>
    </source>
</evidence>
<organism evidence="9 10">
    <name type="scientific">Sunxiuqinia elliptica</name>
    <dbReference type="NCBI Taxonomy" id="655355"/>
    <lineage>
        <taxon>Bacteria</taxon>
        <taxon>Pseudomonadati</taxon>
        <taxon>Bacteroidota</taxon>
        <taxon>Bacteroidia</taxon>
        <taxon>Marinilabiliales</taxon>
        <taxon>Prolixibacteraceae</taxon>
        <taxon>Sunxiuqinia</taxon>
    </lineage>
</organism>
<keyword evidence="5 7" id="KW-1133">Transmembrane helix</keyword>
<feature type="transmembrane region" description="Helical" evidence="7">
    <location>
        <begin position="232"/>
        <end position="250"/>
    </location>
</feature>
<evidence type="ECO:0000256" key="5">
    <source>
        <dbReference type="ARBA" id="ARBA00022989"/>
    </source>
</evidence>
<dbReference type="PANTHER" id="PTHR40074:SF2">
    <property type="entry name" value="O-ACETYLTRANSFERASE WECH"/>
    <property type="match status" value="1"/>
</dbReference>
<feature type="transmembrane region" description="Helical" evidence="7">
    <location>
        <begin position="265"/>
        <end position="285"/>
    </location>
</feature>
<dbReference type="GO" id="GO:0016413">
    <property type="term" value="F:O-acetyltransferase activity"/>
    <property type="evidence" value="ECO:0007669"/>
    <property type="project" value="TreeGrafter"/>
</dbReference>
<evidence type="ECO:0000256" key="3">
    <source>
        <dbReference type="ARBA" id="ARBA00022475"/>
    </source>
</evidence>
<accession>A0A4R6HAV7</accession>
<feature type="transmembrane region" description="Helical" evidence="7">
    <location>
        <begin position="199"/>
        <end position="220"/>
    </location>
</feature>
<feature type="transmembrane region" description="Helical" evidence="7">
    <location>
        <begin position="15"/>
        <end position="34"/>
    </location>
</feature>
<feature type="transmembrane region" description="Helical" evidence="7">
    <location>
        <begin position="46"/>
        <end position="67"/>
    </location>
</feature>
<dbReference type="Proteomes" id="UP000294848">
    <property type="component" value="Unassembled WGS sequence"/>
</dbReference>
<evidence type="ECO:0000313" key="10">
    <source>
        <dbReference type="Proteomes" id="UP000294848"/>
    </source>
</evidence>
<evidence type="ECO:0000256" key="1">
    <source>
        <dbReference type="ARBA" id="ARBA00004651"/>
    </source>
</evidence>
<dbReference type="Pfam" id="PF07786">
    <property type="entry name" value="HGSNAT_cat"/>
    <property type="match status" value="1"/>
</dbReference>
<name>A0A4R6HAV7_9BACT</name>
<keyword evidence="4 7" id="KW-0812">Transmembrane</keyword>
<comment type="similarity">
    <text evidence="2">Belongs to the acyltransferase 3 family.</text>
</comment>
<keyword evidence="6 7" id="KW-0472">Membrane</keyword>
<feature type="transmembrane region" description="Helical" evidence="7">
    <location>
        <begin position="153"/>
        <end position="172"/>
    </location>
</feature>
<comment type="subcellular location">
    <subcellularLocation>
        <location evidence="1">Cell membrane</location>
        <topology evidence="1">Multi-pass membrane protein</topology>
    </subcellularLocation>
</comment>
<dbReference type="PANTHER" id="PTHR40074">
    <property type="entry name" value="O-ACETYLTRANSFERASE WECH"/>
    <property type="match status" value="1"/>
</dbReference>
<dbReference type="RefSeq" id="WP_166642782.1">
    <property type="nucleotide sequence ID" value="NZ_SNWI01000001.1"/>
</dbReference>
<feature type="transmembrane region" description="Helical" evidence="7">
    <location>
        <begin position="120"/>
        <end position="141"/>
    </location>
</feature>
<feature type="transmembrane region" description="Helical" evidence="7">
    <location>
        <begin position="79"/>
        <end position="100"/>
    </location>
</feature>
<comment type="caution">
    <text evidence="9">The sequence shown here is derived from an EMBL/GenBank/DDBJ whole genome shotgun (WGS) entry which is preliminary data.</text>
</comment>